<proteinExistence type="predicted"/>
<evidence type="ECO:0008006" key="2">
    <source>
        <dbReference type="Google" id="ProtNLM"/>
    </source>
</evidence>
<protein>
    <recommendedName>
        <fullName evidence="2">Transcriptional regulator</fullName>
    </recommendedName>
</protein>
<evidence type="ECO:0000313" key="1">
    <source>
        <dbReference type="EMBL" id="BET04419.1"/>
    </source>
</evidence>
<organism evidence="1">
    <name type="scientific">Streptococcus sp. SN-1</name>
    <dbReference type="NCBI Taxonomy" id="3074854"/>
    <lineage>
        <taxon>Bacteria</taxon>
        <taxon>Bacillati</taxon>
        <taxon>Bacillota</taxon>
        <taxon>Bacilli</taxon>
        <taxon>Lactobacillales</taxon>
        <taxon>Streptococcaceae</taxon>
        <taxon>Streptococcus</taxon>
    </lineage>
</organism>
<dbReference type="EMBL" id="AP028929">
    <property type="protein sequence ID" value="BET04419.1"/>
    <property type="molecule type" value="Genomic_DNA"/>
</dbReference>
<gene>
    <name evidence="1" type="ORF">MASAN616_02820</name>
</gene>
<accession>A0AAT9FYT6</accession>
<name>A0AAT9FYT6_9STRE</name>
<reference evidence="1" key="1">
    <citation type="submission" date="2024-06" db="EMBL/GenBank/DDBJ databases">
        <title>Whole Genome Sequence of Streptococcus sp. strain SN-1.</title>
        <authorList>
            <person name="Saito M."/>
            <person name="Kuwahara N."/>
            <person name="Senpuku H."/>
        </authorList>
    </citation>
    <scope>NUCLEOTIDE SEQUENCE</scope>
    <source>
        <strain evidence="1">SN-1</strain>
    </source>
</reference>
<dbReference type="AlphaFoldDB" id="A0AAT9FYT6"/>
<sequence>MFRSSEKLIAKLHTQALNDLDSLAKKSLITGFSHAEVEFYTIMFKRKLSSHHYSRVKLPA</sequence>